<organism evidence="2">
    <name type="scientific">marine sediment metagenome</name>
    <dbReference type="NCBI Taxonomy" id="412755"/>
    <lineage>
        <taxon>unclassified sequences</taxon>
        <taxon>metagenomes</taxon>
        <taxon>ecological metagenomes</taxon>
    </lineage>
</organism>
<protein>
    <submittedName>
        <fullName evidence="2">Uncharacterized protein</fullName>
    </submittedName>
</protein>
<feature type="transmembrane region" description="Helical" evidence="1">
    <location>
        <begin position="6"/>
        <end position="23"/>
    </location>
</feature>
<gene>
    <name evidence="2" type="ORF">LCGC14_0541250</name>
</gene>
<dbReference type="AlphaFoldDB" id="A0A0F9UE43"/>
<keyword evidence="1" id="KW-0472">Membrane</keyword>
<name>A0A0F9UE43_9ZZZZ</name>
<evidence type="ECO:0000313" key="2">
    <source>
        <dbReference type="EMBL" id="KKN59511.1"/>
    </source>
</evidence>
<accession>A0A0F9UE43</accession>
<evidence type="ECO:0000256" key="1">
    <source>
        <dbReference type="SAM" id="Phobius"/>
    </source>
</evidence>
<sequence length="64" mass="7357">MKSKITLLDYLLAIPIAIYFWCAEKLDRSERCGISPDGTCFYVVKEMKKQCKWCGKIESPHRGG</sequence>
<reference evidence="2" key="1">
    <citation type="journal article" date="2015" name="Nature">
        <title>Complex archaea that bridge the gap between prokaryotes and eukaryotes.</title>
        <authorList>
            <person name="Spang A."/>
            <person name="Saw J.H."/>
            <person name="Jorgensen S.L."/>
            <person name="Zaremba-Niedzwiedzka K."/>
            <person name="Martijn J."/>
            <person name="Lind A.E."/>
            <person name="van Eijk R."/>
            <person name="Schleper C."/>
            <person name="Guy L."/>
            <person name="Ettema T.J."/>
        </authorList>
    </citation>
    <scope>NUCLEOTIDE SEQUENCE</scope>
</reference>
<comment type="caution">
    <text evidence="2">The sequence shown here is derived from an EMBL/GenBank/DDBJ whole genome shotgun (WGS) entry which is preliminary data.</text>
</comment>
<keyword evidence="1" id="KW-1133">Transmembrane helix</keyword>
<dbReference type="EMBL" id="LAZR01000724">
    <property type="protein sequence ID" value="KKN59511.1"/>
    <property type="molecule type" value="Genomic_DNA"/>
</dbReference>
<keyword evidence="1" id="KW-0812">Transmembrane</keyword>
<proteinExistence type="predicted"/>